<dbReference type="GO" id="GO:0006397">
    <property type="term" value="P:mRNA processing"/>
    <property type="evidence" value="ECO:0007669"/>
    <property type="project" value="UniProtKB-KW"/>
</dbReference>
<keyword evidence="4" id="KW-0747">Spliceosome</keyword>
<evidence type="ECO:0000313" key="9">
    <source>
        <dbReference type="Proteomes" id="UP000694559"/>
    </source>
</evidence>
<keyword evidence="3" id="KW-0507">mRNA processing</keyword>
<evidence type="ECO:0000256" key="6">
    <source>
        <dbReference type="ARBA" id="ARBA00023242"/>
    </source>
</evidence>
<evidence type="ECO:0000313" key="8">
    <source>
        <dbReference type="Ensembl" id="ENSNNAP00000005330.1"/>
    </source>
</evidence>
<evidence type="ECO:0000256" key="5">
    <source>
        <dbReference type="ARBA" id="ARBA00023187"/>
    </source>
</evidence>
<feature type="compositionally biased region" description="Basic and acidic residues" evidence="7">
    <location>
        <begin position="445"/>
        <end position="483"/>
    </location>
</feature>
<keyword evidence="6" id="KW-0539">Nucleus</keyword>
<name>A0A8C6VKD9_NAJNA</name>
<dbReference type="OrthoDB" id="3881at2759"/>
<evidence type="ECO:0000256" key="3">
    <source>
        <dbReference type="ARBA" id="ARBA00022664"/>
    </source>
</evidence>
<feature type="compositionally biased region" description="Basic and acidic residues" evidence="7">
    <location>
        <begin position="495"/>
        <end position="574"/>
    </location>
</feature>
<feature type="compositionally biased region" description="Basic residues" evidence="7">
    <location>
        <begin position="484"/>
        <end position="494"/>
    </location>
</feature>
<feature type="region of interest" description="Disordered" evidence="7">
    <location>
        <begin position="147"/>
        <end position="172"/>
    </location>
</feature>
<evidence type="ECO:0000256" key="1">
    <source>
        <dbReference type="ARBA" id="ARBA00004123"/>
    </source>
</evidence>
<proteinExistence type="inferred from homology"/>
<feature type="compositionally biased region" description="Basic and acidic residues" evidence="7">
    <location>
        <begin position="619"/>
        <end position="637"/>
    </location>
</feature>
<evidence type="ECO:0000256" key="7">
    <source>
        <dbReference type="SAM" id="MobiDB-lite"/>
    </source>
</evidence>
<protein>
    <recommendedName>
        <fullName evidence="10">Pre-mRNA-splicing factor 38B</fullName>
    </recommendedName>
</protein>
<feature type="region of interest" description="Disordered" evidence="7">
    <location>
        <begin position="386"/>
        <end position="687"/>
    </location>
</feature>
<comment type="subcellular location">
    <subcellularLocation>
        <location evidence="1">Nucleus</location>
    </subcellularLocation>
</comment>
<dbReference type="InterPro" id="IPR005037">
    <property type="entry name" value="PRP38"/>
</dbReference>
<evidence type="ECO:0008006" key="10">
    <source>
        <dbReference type="Google" id="ProtNLM"/>
    </source>
</evidence>
<keyword evidence="9" id="KW-1185">Reference proteome</keyword>
<keyword evidence="5" id="KW-0508">mRNA splicing</keyword>
<dbReference type="GO" id="GO:0005681">
    <property type="term" value="C:spliceosomal complex"/>
    <property type="evidence" value="ECO:0007669"/>
    <property type="project" value="UniProtKB-KW"/>
</dbReference>
<dbReference type="Pfam" id="PF03371">
    <property type="entry name" value="PRP38"/>
    <property type="match status" value="1"/>
</dbReference>
<evidence type="ECO:0000256" key="2">
    <source>
        <dbReference type="ARBA" id="ARBA00006164"/>
    </source>
</evidence>
<comment type="similarity">
    <text evidence="2">Belongs to the PRP38 family.</text>
</comment>
<dbReference type="GO" id="GO:0008380">
    <property type="term" value="P:RNA splicing"/>
    <property type="evidence" value="ECO:0007669"/>
    <property type="project" value="UniProtKB-KW"/>
</dbReference>
<feature type="compositionally biased region" description="Basic and acidic residues" evidence="7">
    <location>
        <begin position="675"/>
        <end position="687"/>
    </location>
</feature>
<accession>A0A8C6VKD9</accession>
<feature type="region of interest" description="Disordered" evidence="7">
    <location>
        <begin position="181"/>
        <end position="200"/>
    </location>
</feature>
<reference evidence="8" key="1">
    <citation type="submission" date="2025-08" db="UniProtKB">
        <authorList>
            <consortium name="Ensembl"/>
        </authorList>
    </citation>
    <scope>IDENTIFICATION</scope>
</reference>
<feature type="compositionally biased region" description="Basic residues" evidence="7">
    <location>
        <begin position="638"/>
        <end position="649"/>
    </location>
</feature>
<dbReference type="AlphaFoldDB" id="A0A8C6VKD9"/>
<feature type="compositionally biased region" description="Low complexity" evidence="7">
    <location>
        <begin position="155"/>
        <end position="172"/>
    </location>
</feature>
<feature type="compositionally biased region" description="Basic residues" evidence="7">
    <location>
        <begin position="410"/>
        <end position="438"/>
    </location>
</feature>
<dbReference type="Proteomes" id="UP000694559">
    <property type="component" value="Unplaced"/>
</dbReference>
<reference evidence="8" key="2">
    <citation type="submission" date="2025-09" db="UniProtKB">
        <authorList>
            <consortium name="Ensembl"/>
        </authorList>
    </citation>
    <scope>IDENTIFICATION</scope>
</reference>
<dbReference type="GeneTree" id="ENSGT00730000111085"/>
<evidence type="ECO:0000256" key="4">
    <source>
        <dbReference type="ARBA" id="ARBA00022728"/>
    </source>
</evidence>
<dbReference type="OMA" id="PYCIGST"/>
<dbReference type="PANTHER" id="PTHR23142">
    <property type="entry name" value="PRE-MRNA-SPLICING FACTOR 38A-RELATED"/>
    <property type="match status" value="1"/>
</dbReference>
<organism evidence="8 9">
    <name type="scientific">Naja naja</name>
    <name type="common">Indian cobra</name>
    <dbReference type="NCBI Taxonomy" id="35670"/>
    <lineage>
        <taxon>Eukaryota</taxon>
        <taxon>Metazoa</taxon>
        <taxon>Chordata</taxon>
        <taxon>Craniata</taxon>
        <taxon>Vertebrata</taxon>
        <taxon>Euteleostomi</taxon>
        <taxon>Lepidosauria</taxon>
        <taxon>Squamata</taxon>
        <taxon>Bifurcata</taxon>
        <taxon>Unidentata</taxon>
        <taxon>Episquamata</taxon>
        <taxon>Toxicofera</taxon>
        <taxon>Serpentes</taxon>
        <taxon>Colubroidea</taxon>
        <taxon>Elapidae</taxon>
        <taxon>Elapinae</taxon>
        <taxon>Naja</taxon>
    </lineage>
</organism>
<feature type="compositionally biased region" description="Basic and acidic residues" evidence="7">
    <location>
        <begin position="397"/>
        <end position="409"/>
    </location>
</feature>
<feature type="compositionally biased region" description="Basic and acidic residues" evidence="7">
    <location>
        <begin position="650"/>
        <end position="667"/>
    </location>
</feature>
<sequence length="687" mass="79784">MAFYYYYAKRQALQYVGGWALLTLRNRYKYTSASRALRAQPKGRRVLLLLGFSEPPSESAQPPPLHSPTLPRAVIGRLSPGRIFFFAHFRGSRHLVGGWRSRSAFKLEGFSPPYSSGLVARSFGASDLFFAGAAMANNCPFVGPGNCHPLPPHQSPQQQQQHQGILQQQQNPQAGAVLSPPLALQSAGPKPAASGKQGNALPLWGNEKTMNLNPMILTNILSSPYFKVQLYELKTYHEVVDEIYFKVTHVEPWEKGSRKTAGQTGMCGGVRGVGTGGIVSTAFCLLYKLFTLKLTRKQVMGLITHTDSPYIRALGFMYIRYTQPPKDLWDWFESFLDDEEDLDVKAGGGCMMTIGEMLRSFLTKLEWFSTLFPRIPVPVQKNIDQQIKARPRKIKKDGKEGVEEADRHTERRRSRSPRRSLSPRRSPRRSRSRSHHREGRGSSSFDRELERERERQRLEREAKERERERRRSRSSDRALDRMRSRERHRSRSRDRKGDRREREKENERNKRKERDHDKERGVERERDRSRERDHSQEKSKDRKGKSEGDERRHKDEKDERKHKDEKRDAKEAKGIKHRSRSTSRNASKHSRSRSKDKSSKHKSGSKEKSNKQSRSRSRGRTDSSEKTRKRDRSPSKERSRKRSKSKERSHRYDHSDKDHSDKHDHQRSQSTEQENQEKQSKNKDETV</sequence>
<dbReference type="Ensembl" id="ENSNNAT00000005567.1">
    <property type="protein sequence ID" value="ENSNNAP00000005330.1"/>
    <property type="gene ID" value="ENSNNAG00000003571.1"/>
</dbReference>
<feature type="compositionally biased region" description="Basic residues" evidence="7">
    <location>
        <begin position="575"/>
        <end position="603"/>
    </location>
</feature>